<accession>H9MCQ5</accession>
<evidence type="ECO:0000256" key="3">
    <source>
        <dbReference type="ARBA" id="ARBA00011489"/>
    </source>
</evidence>
<feature type="transmembrane region" description="Helical" evidence="8">
    <location>
        <begin position="42"/>
        <end position="63"/>
    </location>
</feature>
<dbReference type="InterPro" id="IPR006459">
    <property type="entry name" value="CASP/CASPL"/>
</dbReference>
<dbReference type="PANTHER" id="PTHR36488">
    <property type="entry name" value="CASP-LIKE PROTEIN 1U1"/>
    <property type="match status" value="1"/>
</dbReference>
<keyword evidence="6 8" id="KW-1133">Transmembrane helix</keyword>
<evidence type="ECO:0000256" key="1">
    <source>
        <dbReference type="ARBA" id="ARBA00004651"/>
    </source>
</evidence>
<name>H9MCQ5_PINLA</name>
<dbReference type="InterPro" id="IPR006702">
    <property type="entry name" value="CASP_dom"/>
</dbReference>
<proteinExistence type="inferred from homology"/>
<comment type="caution">
    <text evidence="8">Lacks conserved residue(s) required for the propagation of feature annotation.</text>
</comment>
<feature type="domain" description="Casparian strip membrane protein" evidence="9">
    <location>
        <begin position="2"/>
        <end position="55"/>
    </location>
</feature>
<sequence length="66" mass="6798">LVIVAVLTAGASAAAAVSDIGREGNSHSMWNKICDKYSKFCLHGGIALLVSFAGVGMFLLLNLSST</sequence>
<organism evidence="10">
    <name type="scientific">Pinus lambertiana</name>
    <name type="common">Sugar pine</name>
    <dbReference type="NCBI Taxonomy" id="3343"/>
    <lineage>
        <taxon>Eukaryota</taxon>
        <taxon>Viridiplantae</taxon>
        <taxon>Streptophyta</taxon>
        <taxon>Embryophyta</taxon>
        <taxon>Tracheophyta</taxon>
        <taxon>Spermatophyta</taxon>
        <taxon>Pinopsida</taxon>
        <taxon>Pinidae</taxon>
        <taxon>Conifers I</taxon>
        <taxon>Pinales</taxon>
        <taxon>Pinaceae</taxon>
        <taxon>Pinus</taxon>
        <taxon>Pinus subgen. Strobus</taxon>
    </lineage>
</organism>
<dbReference type="GO" id="GO:0005886">
    <property type="term" value="C:plasma membrane"/>
    <property type="evidence" value="ECO:0007669"/>
    <property type="project" value="UniProtKB-SubCell"/>
</dbReference>
<evidence type="ECO:0000256" key="4">
    <source>
        <dbReference type="ARBA" id="ARBA00022475"/>
    </source>
</evidence>
<dbReference type="AlphaFoldDB" id="H9MCQ5"/>
<evidence type="ECO:0000256" key="7">
    <source>
        <dbReference type="ARBA" id="ARBA00023136"/>
    </source>
</evidence>
<evidence type="ECO:0000256" key="6">
    <source>
        <dbReference type="ARBA" id="ARBA00022989"/>
    </source>
</evidence>
<dbReference type="InterPro" id="IPR044173">
    <property type="entry name" value="CASPL"/>
</dbReference>
<protein>
    <recommendedName>
        <fullName evidence="8">CASP-like protein</fullName>
    </recommendedName>
</protein>
<evidence type="ECO:0000256" key="2">
    <source>
        <dbReference type="ARBA" id="ARBA00007651"/>
    </source>
</evidence>
<keyword evidence="5 8" id="KW-0812">Transmembrane</keyword>
<evidence type="ECO:0000256" key="8">
    <source>
        <dbReference type="RuleBase" id="RU361233"/>
    </source>
</evidence>
<feature type="non-terminal residue" evidence="10">
    <location>
        <position position="1"/>
    </location>
</feature>
<evidence type="ECO:0000259" key="9">
    <source>
        <dbReference type="Pfam" id="PF04535"/>
    </source>
</evidence>
<evidence type="ECO:0000313" key="10">
    <source>
        <dbReference type="EMBL" id="AEW08902.1"/>
    </source>
</evidence>
<dbReference type="Pfam" id="PF04535">
    <property type="entry name" value="CASP_dom"/>
    <property type="match status" value="1"/>
</dbReference>
<evidence type="ECO:0000256" key="5">
    <source>
        <dbReference type="ARBA" id="ARBA00022692"/>
    </source>
</evidence>
<feature type="non-terminal residue" evidence="10">
    <location>
        <position position="66"/>
    </location>
</feature>
<dbReference type="NCBIfam" id="TIGR01569">
    <property type="entry name" value="A_tha_TIGR01569"/>
    <property type="match status" value="1"/>
</dbReference>
<comment type="similarity">
    <text evidence="2 8">Belongs to the Casparian strip membrane proteins (CASP) family.</text>
</comment>
<comment type="subunit">
    <text evidence="3 8">Homodimer and heterodimers.</text>
</comment>
<reference evidence="10" key="1">
    <citation type="submission" date="2011-12" db="EMBL/GenBank/DDBJ databases">
        <title>Nucleotide Diversity and Divergence in the Loblolly Pine Gene Space.</title>
        <authorList>
            <person name="Neale D.B."/>
            <person name="Wegrzyn J.L."/>
            <person name="Lee J.M."/>
            <person name="Eckert A.J."/>
            <person name="Liechty J.D."/>
            <person name="Stevens K.A."/>
            <person name="Langley C.H."/>
        </authorList>
    </citation>
    <scope>NUCLEOTIDE SEQUENCE</scope>
    <source>
        <strain evidence="10">6668</strain>
        <tissue evidence="10">Megagametophyte</tissue>
    </source>
</reference>
<keyword evidence="4 8" id="KW-1003">Cell membrane</keyword>
<dbReference type="EMBL" id="JQ263768">
    <property type="protein sequence ID" value="AEW08902.1"/>
    <property type="molecule type" value="Genomic_DNA"/>
</dbReference>
<keyword evidence="7 8" id="KW-0472">Membrane</keyword>
<comment type="subcellular location">
    <subcellularLocation>
        <location evidence="1 8">Cell membrane</location>
        <topology evidence="1 8">Multi-pass membrane protein</topology>
    </subcellularLocation>
</comment>
<gene>
    <name evidence="10" type="ORF">CL2189Contig1_04</name>
</gene>
<dbReference type="PANTHER" id="PTHR36488:SF8">
    <property type="entry name" value="CASP-LIKE PROTEIN 1U1"/>
    <property type="match status" value="1"/>
</dbReference>